<reference evidence="1 2" key="1">
    <citation type="journal article" date="2015" name="Nature">
        <title>rRNA introns, odd ribosomes, and small enigmatic genomes across a large radiation of phyla.</title>
        <authorList>
            <person name="Brown C.T."/>
            <person name="Hug L.A."/>
            <person name="Thomas B.C."/>
            <person name="Sharon I."/>
            <person name="Castelle C.J."/>
            <person name="Singh A."/>
            <person name="Wilkins M.J."/>
            <person name="Williams K.H."/>
            <person name="Banfield J.F."/>
        </authorList>
    </citation>
    <scope>NUCLEOTIDE SEQUENCE [LARGE SCALE GENOMIC DNA]</scope>
</reference>
<name>A0A0G0JDP2_9BACT</name>
<dbReference type="Proteomes" id="UP000033876">
    <property type="component" value="Unassembled WGS sequence"/>
</dbReference>
<gene>
    <name evidence="1" type="ORF">US50_C0032G0003</name>
</gene>
<evidence type="ECO:0000313" key="1">
    <source>
        <dbReference type="EMBL" id="KKQ34899.1"/>
    </source>
</evidence>
<protein>
    <submittedName>
        <fullName evidence="1">Uncharacterized protein</fullName>
    </submittedName>
</protein>
<evidence type="ECO:0000313" key="2">
    <source>
        <dbReference type="Proteomes" id="UP000033876"/>
    </source>
</evidence>
<dbReference type="EMBL" id="LBTF01000032">
    <property type="protein sequence ID" value="KKQ34899.1"/>
    <property type="molecule type" value="Genomic_DNA"/>
</dbReference>
<dbReference type="AlphaFoldDB" id="A0A0G0JDP2"/>
<organism evidence="1 2">
    <name type="scientific">Candidatus Nomurabacteria bacterium GW2011_GWB1_37_5</name>
    <dbReference type="NCBI Taxonomy" id="1618742"/>
    <lineage>
        <taxon>Bacteria</taxon>
        <taxon>Candidatus Nomuraibacteriota</taxon>
    </lineage>
</organism>
<accession>A0A0G0JDP2</accession>
<proteinExistence type="predicted"/>
<sequence length="124" mass="14457">MRKVIDSKMLLQKLGIKQIADLLGRKMEISFFHKLETRWYFVKLCFLIQSCSLDIDSTKCATIIFPWIPITDKEFVRLIVGAGGYLIQYKSPITGDKYVNREIQEFFKETPQANSLSRGKYKLL</sequence>
<comment type="caution">
    <text evidence="1">The sequence shown here is derived from an EMBL/GenBank/DDBJ whole genome shotgun (WGS) entry which is preliminary data.</text>
</comment>